<sequence length="165" mass="18816">MKKLLGLIIVLMGTFFLVGVVSAMGPATDWHAQKQMQIRADNRSITKAMEAYHVALQPEAKKGNRFSMCMALRMSQHIGMLTICVHKPTGEMEARVFLLVGLPFQQPIAIYVAGTGLLKGYYYCVWGQPIKEIEKGIRDYHRNLLIKHDQMRNRRFLAACQMKVF</sequence>
<reference evidence="1" key="1">
    <citation type="submission" date="2020-03" db="EMBL/GenBank/DDBJ databases">
        <title>The deep terrestrial virosphere.</title>
        <authorList>
            <person name="Holmfeldt K."/>
            <person name="Nilsson E."/>
            <person name="Simone D."/>
            <person name="Lopez-Fernandez M."/>
            <person name="Wu X."/>
            <person name="de Brujin I."/>
            <person name="Lundin D."/>
            <person name="Andersson A."/>
            <person name="Bertilsson S."/>
            <person name="Dopson M."/>
        </authorList>
    </citation>
    <scope>NUCLEOTIDE SEQUENCE</scope>
    <source>
        <strain evidence="1">TM448A01982</strain>
    </source>
</reference>
<name>A0A6H1ZUL0_9ZZZZ</name>
<protein>
    <submittedName>
        <fullName evidence="1">Uncharacterized protein</fullName>
    </submittedName>
</protein>
<gene>
    <name evidence="1" type="ORF">TM448A01982_0008</name>
</gene>
<accession>A0A6H1ZUL0</accession>
<dbReference type="EMBL" id="MT144237">
    <property type="protein sequence ID" value="QJA51101.1"/>
    <property type="molecule type" value="Genomic_DNA"/>
</dbReference>
<evidence type="ECO:0000313" key="1">
    <source>
        <dbReference type="EMBL" id="QJA51101.1"/>
    </source>
</evidence>
<proteinExistence type="predicted"/>
<organism evidence="1">
    <name type="scientific">viral metagenome</name>
    <dbReference type="NCBI Taxonomy" id="1070528"/>
    <lineage>
        <taxon>unclassified sequences</taxon>
        <taxon>metagenomes</taxon>
        <taxon>organismal metagenomes</taxon>
    </lineage>
</organism>
<dbReference type="AlphaFoldDB" id="A0A6H1ZUL0"/>